<keyword evidence="1" id="KW-1133">Transmembrane helix</keyword>
<gene>
    <name evidence="2" type="primary">U22</name>
</gene>
<keyword evidence="1" id="KW-0812">Transmembrane</keyword>
<evidence type="ECO:0000256" key="1">
    <source>
        <dbReference type="SAM" id="Phobius"/>
    </source>
</evidence>
<accession>A0A0A7RSJ1</accession>
<keyword evidence="1" id="KW-0472">Membrane</keyword>
<name>A0A0A7RSJ1_9BETA</name>
<reference evidence="2 3" key="1">
    <citation type="journal article" date="1993" name="J. Virol.">
        <title>Identification of a lytic-phase origin of DNA replication in human herpesvirus 6B strain Z29.</title>
        <authorList>
            <person name="Dewhurst S."/>
            <person name="Dollard S.C."/>
            <person name="Pellett P.E."/>
            <person name="Dambaugh T.R."/>
        </authorList>
    </citation>
    <scope>NUCLEOTIDE SEQUENCE [LARGE SCALE GENOMIC DNA]</scope>
    <source>
        <strain evidence="2">AJ</strain>
    </source>
</reference>
<reference evidence="2 3" key="3">
    <citation type="journal article" date="2015" name="Genome Announc.">
        <title>Complete Genome Sequence of the Human Herpesvirus 6A Strain AJ from Africa Resembles Strain GS from North America.</title>
        <authorList>
            <person name="Tweedy J."/>
            <person name="Spyrou M.A."/>
            <person name="Donaldson C.D."/>
            <person name="Depledge D."/>
            <person name="Breuer J."/>
            <person name="Gompels U.A."/>
        </authorList>
    </citation>
    <scope>NUCLEOTIDE SEQUENCE [LARGE SCALE GENOMIC DNA]</scope>
    <source>
        <strain evidence="2">AJ</strain>
    </source>
</reference>
<reference evidence="2 3" key="2">
    <citation type="journal article" date="2002" name="J. Virol. Methods">
        <title>Characterisation of a human herpesvirus 6 variant A 'amplicon' and replication modulation by U94-Rep 'latency gene'.</title>
        <authorList>
            <person name="Turner S."/>
            <person name="DiLuca D."/>
            <person name="Gompels U."/>
        </authorList>
    </citation>
    <scope>NUCLEOTIDE SEQUENCE [LARGE SCALE GENOMIC DNA]</scope>
    <source>
        <strain evidence="2">AJ</strain>
    </source>
</reference>
<proteinExistence type="predicted"/>
<organism evidence="2 3">
    <name type="scientific">Human betaherpesvirus 6A</name>
    <dbReference type="NCBI Taxonomy" id="32603"/>
    <lineage>
        <taxon>Viruses</taxon>
        <taxon>Duplodnaviria</taxon>
        <taxon>Heunggongvirae</taxon>
        <taxon>Peploviricota</taxon>
        <taxon>Herviviricetes</taxon>
        <taxon>Herpesvirales</taxon>
        <taxon>Orthoherpesviridae</taxon>
        <taxon>Betaherpesvirinae</taxon>
        <taxon>Roseolovirus</taxon>
        <taxon>Roseolovirus humanbeta6a</taxon>
    </lineage>
</organism>
<feature type="transmembrane region" description="Helical" evidence="1">
    <location>
        <begin position="172"/>
        <end position="194"/>
    </location>
</feature>
<sequence length="202" mass="23438">MVPQGCSLVWVSALYVSVIASLHIINNENSVFIATHSETELRHWLIFVKMTQRNGTAWWRMASVPINAYFERDIAFLFNPRCVIETAMGSKILCRYNKNIGVVFVDNDTKCNVSFPSGVQLQLLNQSVMESIRTKTYVVDYARKTTERGDCFISVAFCRKERRRFLSRCERFVYYCISVYLFAVVVLCSCWFALDPLFNMWA</sequence>
<protein>
    <submittedName>
        <fullName evidence="2">U22 protein</fullName>
    </submittedName>
</protein>
<dbReference type="EMBL" id="KP257584">
    <property type="protein sequence ID" value="AJA36234.1"/>
    <property type="molecule type" value="Genomic_DNA"/>
</dbReference>
<evidence type="ECO:0000313" key="2">
    <source>
        <dbReference type="EMBL" id="AJA36234.1"/>
    </source>
</evidence>
<dbReference type="Proteomes" id="UP000142548">
    <property type="component" value="Genome"/>
</dbReference>
<evidence type="ECO:0000313" key="3">
    <source>
        <dbReference type="Proteomes" id="UP000142548"/>
    </source>
</evidence>